<dbReference type="GO" id="GO:0003700">
    <property type="term" value="F:DNA-binding transcription factor activity"/>
    <property type="evidence" value="ECO:0007669"/>
    <property type="project" value="InterPro"/>
</dbReference>
<feature type="transmembrane region" description="Helical" evidence="4">
    <location>
        <begin position="143"/>
        <end position="165"/>
    </location>
</feature>
<keyword evidence="7" id="KW-1185">Reference proteome</keyword>
<accession>A0A0S2F4A4</accession>
<feature type="transmembrane region" description="Helical" evidence="4">
    <location>
        <begin position="177"/>
        <end position="195"/>
    </location>
</feature>
<name>A0A0S2F4A4_LYSAN</name>
<sequence>MRSQLDNNRSFDAPIMLSQHFLFFFAMLGAFNGIGAASFLWWRAKGEPTQRWLSLLILAVSVRTGKSVAFYFWPDIPKIVLQLGLTACFMIGPCLFFLVRSSQGDSPGPGRADRRHIAGLLALAAAVNLFLPYAGHIELWRQVVAPVITYSWLGYLLLATVQVYLHRTRLSGTPSGPLLLGAVGGIWLIWIAYYTSGYTSYIVGALSFTFVLAASVLIYLRLRSGQAPIEPYQDRRIPESEAAVQLQALAELMTRERLYLDPALTLPRLARRLGVPQTRLSQLLNDNNQTTFKQYLAQLRVGEAKALLRQLPPKPLEVVAEEAGFQSMSTFHSAFKKLEGVTPAAFRATKADSEKRFQHS</sequence>
<dbReference type="Proteomes" id="UP000060787">
    <property type="component" value="Chromosome"/>
</dbReference>
<organism evidence="6 7">
    <name type="scientific">Lysobacter antibioticus</name>
    <dbReference type="NCBI Taxonomy" id="84531"/>
    <lineage>
        <taxon>Bacteria</taxon>
        <taxon>Pseudomonadati</taxon>
        <taxon>Pseudomonadota</taxon>
        <taxon>Gammaproteobacteria</taxon>
        <taxon>Lysobacterales</taxon>
        <taxon>Lysobacteraceae</taxon>
        <taxon>Lysobacter</taxon>
    </lineage>
</organism>
<gene>
    <name evidence="6" type="ORF">LA76x_0193</name>
</gene>
<dbReference type="PATRIC" id="fig|84531.8.peg.198"/>
<feature type="transmembrane region" description="Helical" evidence="4">
    <location>
        <begin position="201"/>
        <end position="220"/>
    </location>
</feature>
<evidence type="ECO:0000313" key="7">
    <source>
        <dbReference type="Proteomes" id="UP000060787"/>
    </source>
</evidence>
<evidence type="ECO:0000256" key="2">
    <source>
        <dbReference type="ARBA" id="ARBA00023125"/>
    </source>
</evidence>
<dbReference type="AlphaFoldDB" id="A0A0S2F4A4"/>
<feature type="domain" description="HTH araC/xylS-type" evidence="5">
    <location>
        <begin position="250"/>
        <end position="349"/>
    </location>
</feature>
<keyword evidence="4" id="KW-1133">Transmembrane helix</keyword>
<keyword evidence="4" id="KW-0472">Membrane</keyword>
<dbReference type="Pfam" id="PF12833">
    <property type="entry name" value="HTH_18"/>
    <property type="match status" value="1"/>
</dbReference>
<dbReference type="SUPFAM" id="SSF46689">
    <property type="entry name" value="Homeodomain-like"/>
    <property type="match status" value="1"/>
</dbReference>
<reference evidence="6 7" key="1">
    <citation type="journal article" date="2015" name="BMC Genomics">
        <title>Comparative genomics and metabolic profiling of the genus Lysobacter.</title>
        <authorList>
            <person name="de Bruijn I."/>
            <person name="Cheng X."/>
            <person name="de Jager V."/>
            <person name="Exposito R.G."/>
            <person name="Watrous J."/>
            <person name="Patel N."/>
            <person name="Postma J."/>
            <person name="Dorrestein P.C."/>
            <person name="Kobayashi D."/>
            <person name="Raaijmakers J.M."/>
        </authorList>
    </citation>
    <scope>NUCLEOTIDE SEQUENCE [LARGE SCALE GENOMIC DNA]</scope>
    <source>
        <strain evidence="6 7">76</strain>
    </source>
</reference>
<feature type="transmembrane region" description="Helical" evidence="4">
    <location>
        <begin position="79"/>
        <end position="99"/>
    </location>
</feature>
<feature type="transmembrane region" description="Helical" evidence="4">
    <location>
        <begin position="20"/>
        <end position="41"/>
    </location>
</feature>
<dbReference type="EMBL" id="CP011129">
    <property type="protein sequence ID" value="ALN78355.1"/>
    <property type="molecule type" value="Genomic_DNA"/>
</dbReference>
<dbReference type="RefSeq" id="WP_148649555.1">
    <property type="nucleotide sequence ID" value="NZ_CP011129.1"/>
</dbReference>
<protein>
    <submittedName>
        <fullName evidence="6">Bacterial regulatory helix-turn-helix, AraC family protein</fullName>
    </submittedName>
</protein>
<dbReference type="InterPro" id="IPR018060">
    <property type="entry name" value="HTH_AraC"/>
</dbReference>
<dbReference type="Gene3D" id="1.10.10.60">
    <property type="entry name" value="Homeodomain-like"/>
    <property type="match status" value="1"/>
</dbReference>
<dbReference type="PROSITE" id="PS00041">
    <property type="entry name" value="HTH_ARAC_FAMILY_1"/>
    <property type="match status" value="1"/>
</dbReference>
<dbReference type="GO" id="GO:0043565">
    <property type="term" value="F:sequence-specific DNA binding"/>
    <property type="evidence" value="ECO:0007669"/>
    <property type="project" value="InterPro"/>
</dbReference>
<keyword evidence="3" id="KW-0804">Transcription</keyword>
<feature type="transmembrane region" description="Helical" evidence="4">
    <location>
        <begin position="120"/>
        <end position="137"/>
    </location>
</feature>
<dbReference type="PANTHER" id="PTHR43280:SF29">
    <property type="entry name" value="ARAC-FAMILY TRANSCRIPTIONAL REGULATOR"/>
    <property type="match status" value="1"/>
</dbReference>
<keyword evidence="1" id="KW-0805">Transcription regulation</keyword>
<dbReference type="InterPro" id="IPR009057">
    <property type="entry name" value="Homeodomain-like_sf"/>
</dbReference>
<evidence type="ECO:0000256" key="3">
    <source>
        <dbReference type="ARBA" id="ARBA00023163"/>
    </source>
</evidence>
<dbReference type="eggNOG" id="COG2207">
    <property type="taxonomic scope" value="Bacteria"/>
</dbReference>
<evidence type="ECO:0000256" key="4">
    <source>
        <dbReference type="SAM" id="Phobius"/>
    </source>
</evidence>
<evidence type="ECO:0000313" key="6">
    <source>
        <dbReference type="EMBL" id="ALN78355.1"/>
    </source>
</evidence>
<dbReference type="PANTHER" id="PTHR43280">
    <property type="entry name" value="ARAC-FAMILY TRANSCRIPTIONAL REGULATOR"/>
    <property type="match status" value="1"/>
</dbReference>
<dbReference type="KEGG" id="lab:LA76x_0193"/>
<dbReference type="SMART" id="SM00342">
    <property type="entry name" value="HTH_ARAC"/>
    <property type="match status" value="1"/>
</dbReference>
<keyword evidence="2" id="KW-0238">DNA-binding</keyword>
<evidence type="ECO:0000259" key="5">
    <source>
        <dbReference type="PROSITE" id="PS01124"/>
    </source>
</evidence>
<dbReference type="PROSITE" id="PS01124">
    <property type="entry name" value="HTH_ARAC_FAMILY_2"/>
    <property type="match status" value="1"/>
</dbReference>
<evidence type="ECO:0000256" key="1">
    <source>
        <dbReference type="ARBA" id="ARBA00023015"/>
    </source>
</evidence>
<dbReference type="STRING" id="84531.LA76x_0193"/>
<keyword evidence="4" id="KW-0812">Transmembrane</keyword>
<proteinExistence type="predicted"/>
<dbReference type="InterPro" id="IPR018062">
    <property type="entry name" value="HTH_AraC-typ_CS"/>
</dbReference>